<evidence type="ECO:0000313" key="2">
    <source>
        <dbReference type="EMBL" id="ANH38864.1"/>
    </source>
</evidence>
<reference evidence="2 3" key="1">
    <citation type="submission" date="2016-03" db="EMBL/GenBank/DDBJ databases">
        <title>Complete genome sequence of a soil Actinobacterium, Nocardioides dokdonensis FR1436.</title>
        <authorList>
            <person name="Kwon S.-K."/>
            <person name="Kim K."/>
            <person name="Kim J.F."/>
        </authorList>
    </citation>
    <scope>NUCLEOTIDE SEQUENCE [LARGE SCALE GENOMIC DNA]</scope>
    <source>
        <strain evidence="2 3">FR1436</strain>
    </source>
</reference>
<dbReference type="PATRIC" id="fig|1300347.3.peg.2439"/>
<dbReference type="Proteomes" id="UP000077868">
    <property type="component" value="Chromosome"/>
</dbReference>
<organism evidence="2 3">
    <name type="scientific">Nocardioides dokdonensis FR1436</name>
    <dbReference type="NCBI Taxonomy" id="1300347"/>
    <lineage>
        <taxon>Bacteria</taxon>
        <taxon>Bacillati</taxon>
        <taxon>Actinomycetota</taxon>
        <taxon>Actinomycetes</taxon>
        <taxon>Propionibacteriales</taxon>
        <taxon>Nocardioidaceae</taxon>
        <taxon>Nocardioides</taxon>
    </lineage>
</organism>
<dbReference type="KEGG" id="ndk:I601_2446"/>
<dbReference type="RefSeq" id="WP_068114809.1">
    <property type="nucleotide sequence ID" value="NZ_CP015079.1"/>
</dbReference>
<dbReference type="EMBL" id="CP015079">
    <property type="protein sequence ID" value="ANH38864.1"/>
    <property type="molecule type" value="Genomic_DNA"/>
</dbReference>
<dbReference type="Pfam" id="PF00903">
    <property type="entry name" value="Glyoxalase"/>
    <property type="match status" value="1"/>
</dbReference>
<proteinExistence type="predicted"/>
<dbReference type="PANTHER" id="PTHR36503">
    <property type="entry name" value="BLR2520 PROTEIN"/>
    <property type="match status" value="1"/>
</dbReference>
<feature type="domain" description="VOC" evidence="1">
    <location>
        <begin position="4"/>
        <end position="125"/>
    </location>
</feature>
<dbReference type="STRING" id="1300347.I601_2446"/>
<dbReference type="InterPro" id="IPR029068">
    <property type="entry name" value="Glyas_Bleomycin-R_OHBP_Dase"/>
</dbReference>
<name>A0A1A9GKR5_9ACTN</name>
<protein>
    <submittedName>
        <fullName evidence="2">Glyoxalase-like domain protein</fullName>
    </submittedName>
</protein>
<gene>
    <name evidence="2" type="ORF">I601_2446</name>
</gene>
<evidence type="ECO:0000313" key="3">
    <source>
        <dbReference type="Proteomes" id="UP000077868"/>
    </source>
</evidence>
<dbReference type="PANTHER" id="PTHR36503:SF1">
    <property type="entry name" value="BLR2520 PROTEIN"/>
    <property type="match status" value="1"/>
</dbReference>
<keyword evidence="3" id="KW-1185">Reference proteome</keyword>
<accession>A0A1A9GKR5</accession>
<dbReference type="InterPro" id="IPR004360">
    <property type="entry name" value="Glyas_Fos-R_dOase_dom"/>
</dbReference>
<evidence type="ECO:0000259" key="1">
    <source>
        <dbReference type="PROSITE" id="PS51819"/>
    </source>
</evidence>
<dbReference type="SUPFAM" id="SSF54593">
    <property type="entry name" value="Glyoxalase/Bleomycin resistance protein/Dihydroxybiphenyl dioxygenase"/>
    <property type="match status" value="1"/>
</dbReference>
<dbReference type="InterPro" id="IPR037523">
    <property type="entry name" value="VOC_core"/>
</dbReference>
<dbReference type="Gene3D" id="3.10.180.10">
    <property type="entry name" value="2,3-Dihydroxybiphenyl 1,2-Dioxygenase, domain 1"/>
    <property type="match status" value="1"/>
</dbReference>
<dbReference type="OrthoDB" id="9798430at2"/>
<dbReference type="AlphaFoldDB" id="A0A1A9GKR5"/>
<dbReference type="PROSITE" id="PS51819">
    <property type="entry name" value="VOC"/>
    <property type="match status" value="1"/>
</dbReference>
<sequence>MDQRLSFVTLAVDDLDVVRRFYLDGLGWQASFDGEEVLMLRAGPLLVLSLWRREAFEAEVGPIGTGPAPVTLAHNVATRDEVDRVLAEAHAAGASLADPPAERIWGGYTGYFTDPAGYRWEVAWNPGPIGQEVLP</sequence>